<proteinExistence type="predicted"/>
<dbReference type="AlphaFoldDB" id="A0A0F9RKX8"/>
<evidence type="ECO:0000313" key="1">
    <source>
        <dbReference type="EMBL" id="KKN25636.1"/>
    </source>
</evidence>
<accession>A0A0F9RKX8</accession>
<organism evidence="1">
    <name type="scientific">marine sediment metagenome</name>
    <dbReference type="NCBI Taxonomy" id="412755"/>
    <lineage>
        <taxon>unclassified sequences</taxon>
        <taxon>metagenomes</taxon>
        <taxon>ecological metagenomes</taxon>
    </lineage>
</organism>
<gene>
    <name evidence="1" type="ORF">LCGC14_0882640</name>
</gene>
<dbReference type="EMBL" id="LAZR01002786">
    <property type="protein sequence ID" value="KKN25636.1"/>
    <property type="molecule type" value="Genomic_DNA"/>
</dbReference>
<sequence>MTCEEHAQSLLAHYFKTLYESCGLEWNSDSEGEMMDIIDSIKQAVIFELKEKL</sequence>
<name>A0A0F9RKX8_9ZZZZ</name>
<protein>
    <submittedName>
        <fullName evidence="1">Uncharacterized protein</fullName>
    </submittedName>
</protein>
<comment type="caution">
    <text evidence="1">The sequence shown here is derived from an EMBL/GenBank/DDBJ whole genome shotgun (WGS) entry which is preliminary data.</text>
</comment>
<reference evidence="1" key="1">
    <citation type="journal article" date="2015" name="Nature">
        <title>Complex archaea that bridge the gap between prokaryotes and eukaryotes.</title>
        <authorList>
            <person name="Spang A."/>
            <person name="Saw J.H."/>
            <person name="Jorgensen S.L."/>
            <person name="Zaremba-Niedzwiedzka K."/>
            <person name="Martijn J."/>
            <person name="Lind A.E."/>
            <person name="van Eijk R."/>
            <person name="Schleper C."/>
            <person name="Guy L."/>
            <person name="Ettema T.J."/>
        </authorList>
    </citation>
    <scope>NUCLEOTIDE SEQUENCE</scope>
</reference>